<keyword evidence="4" id="KW-1185">Reference proteome</keyword>
<evidence type="ECO:0000259" key="3">
    <source>
        <dbReference type="PROSITE" id="PS50015"/>
    </source>
</evidence>
<keyword evidence="2" id="KW-0732">Signal</keyword>
<feature type="signal peptide" evidence="2">
    <location>
        <begin position="1"/>
        <end position="19"/>
    </location>
</feature>
<proteinExistence type="predicted"/>
<evidence type="ECO:0000313" key="5">
    <source>
        <dbReference type="WBParaSite" id="TREG1_75370.2"/>
    </source>
</evidence>
<accession>A0AA85K7E7</accession>
<feature type="domain" description="Saposin B-type" evidence="3">
    <location>
        <begin position="45"/>
        <end position="122"/>
    </location>
</feature>
<dbReference type="AlphaFoldDB" id="A0AA85K7E7"/>
<dbReference type="SUPFAM" id="SSF47862">
    <property type="entry name" value="Saposin"/>
    <property type="match status" value="1"/>
</dbReference>
<dbReference type="InterPro" id="IPR011001">
    <property type="entry name" value="Saposin-like"/>
</dbReference>
<evidence type="ECO:0000256" key="1">
    <source>
        <dbReference type="ARBA" id="ARBA00023157"/>
    </source>
</evidence>
<evidence type="ECO:0000313" key="4">
    <source>
        <dbReference type="Proteomes" id="UP000050795"/>
    </source>
</evidence>
<protein>
    <recommendedName>
        <fullName evidence="3">Saposin B-type domain-containing protein</fullName>
    </recommendedName>
</protein>
<dbReference type="WBParaSite" id="TREG1_75370.2">
    <property type="protein sequence ID" value="TREG1_75370.2"/>
    <property type="gene ID" value="TREG1_75370"/>
</dbReference>
<reference evidence="4" key="1">
    <citation type="submission" date="2022-06" db="EMBL/GenBank/DDBJ databases">
        <authorList>
            <person name="Berger JAMES D."/>
            <person name="Berger JAMES D."/>
        </authorList>
    </citation>
    <scope>NUCLEOTIDE SEQUENCE [LARGE SCALE GENOMIC DNA]</scope>
</reference>
<dbReference type="Proteomes" id="UP000050795">
    <property type="component" value="Unassembled WGS sequence"/>
</dbReference>
<feature type="chain" id="PRO_5041732306" description="Saposin B-type domain-containing protein" evidence="2">
    <location>
        <begin position="20"/>
        <end position="122"/>
    </location>
</feature>
<dbReference type="Gene3D" id="1.10.225.10">
    <property type="entry name" value="Saposin-like"/>
    <property type="match status" value="1"/>
</dbReference>
<sequence>MNYLASVFVTLFAVFVSVSQPCVVTQENVNTESFLPGVDKHPFDTNTTCTLCIDTLYLWQKVVSSTDMRKYLDSYAKFFCSFSIIYKDQCEVMVEQYFDTFIHIVDHTNYVDLCKATPLCKA</sequence>
<dbReference type="PROSITE" id="PS50015">
    <property type="entry name" value="SAP_B"/>
    <property type="match status" value="1"/>
</dbReference>
<evidence type="ECO:0000256" key="2">
    <source>
        <dbReference type="SAM" id="SignalP"/>
    </source>
</evidence>
<dbReference type="InterPro" id="IPR008139">
    <property type="entry name" value="SaposinB_dom"/>
</dbReference>
<keyword evidence="1" id="KW-1015">Disulfide bond</keyword>
<reference evidence="5" key="2">
    <citation type="submission" date="2023-11" db="UniProtKB">
        <authorList>
            <consortium name="WormBaseParasite"/>
        </authorList>
    </citation>
    <scope>IDENTIFICATION</scope>
</reference>
<organism evidence="4 5">
    <name type="scientific">Trichobilharzia regenti</name>
    <name type="common">Nasal bird schistosome</name>
    <dbReference type="NCBI Taxonomy" id="157069"/>
    <lineage>
        <taxon>Eukaryota</taxon>
        <taxon>Metazoa</taxon>
        <taxon>Spiralia</taxon>
        <taxon>Lophotrochozoa</taxon>
        <taxon>Platyhelminthes</taxon>
        <taxon>Trematoda</taxon>
        <taxon>Digenea</taxon>
        <taxon>Strigeidida</taxon>
        <taxon>Schistosomatoidea</taxon>
        <taxon>Schistosomatidae</taxon>
        <taxon>Trichobilharzia</taxon>
    </lineage>
</organism>
<name>A0AA85K7E7_TRIRE</name>